<dbReference type="EMBL" id="JACYTR010000070">
    <property type="protein sequence ID" value="MBD8527883.1"/>
    <property type="molecule type" value="Genomic_DNA"/>
</dbReference>
<keyword evidence="13" id="KW-0732">Signal</keyword>
<name>A0AAW3ZNX3_9GAMM</name>
<dbReference type="InterPro" id="IPR003374">
    <property type="entry name" value="ApbE-like_sf"/>
</dbReference>
<keyword evidence="4 11" id="KW-0285">Flavoprotein</keyword>
<dbReference type="InterPro" id="IPR024932">
    <property type="entry name" value="ApbE"/>
</dbReference>
<evidence type="ECO:0000256" key="1">
    <source>
        <dbReference type="ARBA" id="ARBA00008282"/>
    </source>
</evidence>
<feature type="binding site" evidence="12">
    <location>
        <position position="292"/>
    </location>
    <ligand>
        <name>Mg(2+)</name>
        <dbReference type="ChEBI" id="CHEBI:18420"/>
    </ligand>
</feature>
<organism evidence="14 15">
    <name type="scientific">Pseudomarimonas arenosa</name>
    <dbReference type="NCBI Taxonomy" id="2774145"/>
    <lineage>
        <taxon>Bacteria</taxon>
        <taxon>Pseudomonadati</taxon>
        <taxon>Pseudomonadota</taxon>
        <taxon>Gammaproteobacteria</taxon>
        <taxon>Lysobacterales</taxon>
        <taxon>Lysobacteraceae</taxon>
        <taxon>Pseudomarimonas</taxon>
    </lineage>
</organism>
<evidence type="ECO:0000256" key="7">
    <source>
        <dbReference type="ARBA" id="ARBA00022827"/>
    </source>
</evidence>
<evidence type="ECO:0000256" key="4">
    <source>
        <dbReference type="ARBA" id="ARBA00022630"/>
    </source>
</evidence>
<keyword evidence="6 11" id="KW-0479">Metal-binding</keyword>
<comment type="caution">
    <text evidence="14">The sequence shown here is derived from an EMBL/GenBank/DDBJ whole genome shotgun (WGS) entry which is preliminary data.</text>
</comment>
<keyword evidence="7 11" id="KW-0274">FAD</keyword>
<evidence type="ECO:0000256" key="5">
    <source>
        <dbReference type="ARBA" id="ARBA00022679"/>
    </source>
</evidence>
<keyword evidence="15" id="KW-1185">Reference proteome</keyword>
<protein>
    <recommendedName>
        <fullName evidence="3 11">FAD:protein FMN transferase</fullName>
        <ecNumber evidence="2 11">2.7.1.180</ecNumber>
    </recommendedName>
    <alternativeName>
        <fullName evidence="9 11">Flavin transferase</fullName>
    </alternativeName>
</protein>
<comment type="catalytic activity">
    <reaction evidence="10 11">
        <text>L-threonyl-[protein] + FAD = FMN-L-threonyl-[protein] + AMP + H(+)</text>
        <dbReference type="Rhea" id="RHEA:36847"/>
        <dbReference type="Rhea" id="RHEA-COMP:11060"/>
        <dbReference type="Rhea" id="RHEA-COMP:11061"/>
        <dbReference type="ChEBI" id="CHEBI:15378"/>
        <dbReference type="ChEBI" id="CHEBI:30013"/>
        <dbReference type="ChEBI" id="CHEBI:57692"/>
        <dbReference type="ChEBI" id="CHEBI:74257"/>
        <dbReference type="ChEBI" id="CHEBI:456215"/>
        <dbReference type="EC" id="2.7.1.180"/>
    </reaction>
</comment>
<keyword evidence="8 11" id="KW-0460">Magnesium</keyword>
<comment type="similarity">
    <text evidence="1 11">Belongs to the ApbE family.</text>
</comment>
<proteinExistence type="inferred from homology"/>
<keyword evidence="5 11" id="KW-0808">Transferase</keyword>
<dbReference type="Gene3D" id="3.10.520.10">
    <property type="entry name" value="ApbE-like domains"/>
    <property type="match status" value="1"/>
</dbReference>
<feature type="binding site" evidence="12">
    <location>
        <position position="288"/>
    </location>
    <ligand>
        <name>Mg(2+)</name>
        <dbReference type="ChEBI" id="CHEBI:18420"/>
    </ligand>
</feature>
<dbReference type="GO" id="GO:0046872">
    <property type="term" value="F:metal ion binding"/>
    <property type="evidence" value="ECO:0007669"/>
    <property type="project" value="UniProtKB-UniRule"/>
</dbReference>
<evidence type="ECO:0000256" key="13">
    <source>
        <dbReference type="SAM" id="SignalP"/>
    </source>
</evidence>
<dbReference type="SUPFAM" id="SSF143631">
    <property type="entry name" value="ApbE-like"/>
    <property type="match status" value="1"/>
</dbReference>
<dbReference type="Pfam" id="PF02424">
    <property type="entry name" value="ApbE"/>
    <property type="match status" value="1"/>
</dbReference>
<evidence type="ECO:0000313" key="14">
    <source>
        <dbReference type="EMBL" id="MBD8527883.1"/>
    </source>
</evidence>
<evidence type="ECO:0000256" key="8">
    <source>
        <dbReference type="ARBA" id="ARBA00022842"/>
    </source>
</evidence>
<feature type="binding site" evidence="12">
    <location>
        <position position="174"/>
    </location>
    <ligand>
        <name>Mg(2+)</name>
        <dbReference type="ChEBI" id="CHEBI:18420"/>
    </ligand>
</feature>
<evidence type="ECO:0000256" key="3">
    <source>
        <dbReference type="ARBA" id="ARBA00016337"/>
    </source>
</evidence>
<dbReference type="Proteomes" id="UP000613768">
    <property type="component" value="Unassembled WGS sequence"/>
</dbReference>
<comment type="cofactor">
    <cofactor evidence="12">
        <name>Mg(2+)</name>
        <dbReference type="ChEBI" id="CHEBI:18420"/>
    </cofactor>
    <cofactor evidence="12">
        <name>Mn(2+)</name>
        <dbReference type="ChEBI" id="CHEBI:29035"/>
    </cofactor>
    <text evidence="12">Magnesium. Can also use manganese.</text>
</comment>
<feature type="chain" id="PRO_5043913014" description="FAD:protein FMN transferase" evidence="13">
    <location>
        <begin position="22"/>
        <end position="354"/>
    </location>
</feature>
<accession>A0AAW3ZNX3</accession>
<dbReference type="AlphaFoldDB" id="A0AAW3ZNX3"/>
<evidence type="ECO:0000256" key="2">
    <source>
        <dbReference type="ARBA" id="ARBA00011955"/>
    </source>
</evidence>
<evidence type="ECO:0000256" key="12">
    <source>
        <dbReference type="PIRSR" id="PIRSR006268-2"/>
    </source>
</evidence>
<dbReference type="PIRSF" id="PIRSF006268">
    <property type="entry name" value="ApbE"/>
    <property type="match status" value="1"/>
</dbReference>
<dbReference type="PANTHER" id="PTHR30040">
    <property type="entry name" value="THIAMINE BIOSYNTHESIS LIPOPROTEIN APBE"/>
    <property type="match status" value="1"/>
</dbReference>
<dbReference type="EC" id="2.7.1.180" evidence="2 11"/>
<gene>
    <name evidence="14" type="ORF">IFO71_19220</name>
</gene>
<dbReference type="PANTHER" id="PTHR30040:SF2">
    <property type="entry name" value="FAD:PROTEIN FMN TRANSFERASE"/>
    <property type="match status" value="1"/>
</dbReference>
<evidence type="ECO:0000256" key="10">
    <source>
        <dbReference type="ARBA" id="ARBA00048540"/>
    </source>
</evidence>
<evidence type="ECO:0000256" key="9">
    <source>
        <dbReference type="ARBA" id="ARBA00031306"/>
    </source>
</evidence>
<evidence type="ECO:0000256" key="11">
    <source>
        <dbReference type="PIRNR" id="PIRNR006268"/>
    </source>
</evidence>
<reference evidence="14 15" key="1">
    <citation type="submission" date="2020-09" db="EMBL/GenBank/DDBJ databases">
        <title>Pseudoxanthomonas sp. CAU 1598 isolated from sand of Yaerae Beach.</title>
        <authorList>
            <person name="Kim W."/>
        </authorList>
    </citation>
    <scope>NUCLEOTIDE SEQUENCE [LARGE SCALE GENOMIC DNA]</scope>
    <source>
        <strain evidence="14 15">CAU 1598</strain>
    </source>
</reference>
<evidence type="ECO:0000256" key="6">
    <source>
        <dbReference type="ARBA" id="ARBA00022723"/>
    </source>
</evidence>
<dbReference type="GO" id="GO:0016740">
    <property type="term" value="F:transferase activity"/>
    <property type="evidence" value="ECO:0007669"/>
    <property type="project" value="UniProtKB-UniRule"/>
</dbReference>
<dbReference type="RefSeq" id="WP_192031305.1">
    <property type="nucleotide sequence ID" value="NZ_JACYTR010000070.1"/>
</dbReference>
<sequence>MSGQCLGLMFLCALLAACAPALESRHYSWQLWHTPVELRVRSATAEQASAAIADIQTDWATLERDWHAWKPSALTRANQAFSRSQTSEIPASLVELIEVSLPLHTASDGLFDPAVGGLVELWGFHTETFPIAGDAPEDAVLHSWLELRPRLTDLYRDGGRFGSHNSALQLDFAAIAEGVALQRAARLLRQHGIEHALFNLGGDVLALGSAEGRSWRVAIEDPQAEHVQALADTELRSGEGLFVSGNYRRYRNNPQGGRWAHVLDPRTARPVQGMAMAVVISDSPSHGDAASTALLIAGPAGMAALLANMQIRYALLLSEDDRLWITRDMEQRLRWQRQPQQLNRVSPPTNKGAG</sequence>
<evidence type="ECO:0000313" key="15">
    <source>
        <dbReference type="Proteomes" id="UP000613768"/>
    </source>
</evidence>
<feature type="signal peptide" evidence="13">
    <location>
        <begin position="1"/>
        <end position="21"/>
    </location>
</feature>